<accession>A0A2V2LA96</accession>
<protein>
    <submittedName>
        <fullName evidence="2">Uncharacterized protein</fullName>
    </submittedName>
</protein>
<dbReference type="EMBL" id="QGKU01000038">
    <property type="protein sequence ID" value="PWR02338.1"/>
    <property type="molecule type" value="Genomic_DNA"/>
</dbReference>
<reference evidence="2 3" key="1">
    <citation type="submission" date="2018-05" db="EMBL/GenBank/DDBJ databases">
        <title>Rhodobacteraceae gen. nov., sp. nov. isolated from sea water.</title>
        <authorList>
            <person name="Ren Y."/>
        </authorList>
    </citation>
    <scope>NUCLEOTIDE SEQUENCE [LARGE SCALE GENOMIC DNA]</scope>
    <source>
        <strain evidence="2 3">TG-679</strain>
    </source>
</reference>
<dbReference type="RefSeq" id="WP_109812007.1">
    <property type="nucleotide sequence ID" value="NZ_QGKU01000038.1"/>
</dbReference>
<comment type="caution">
    <text evidence="2">The sequence shown here is derived from an EMBL/GenBank/DDBJ whole genome shotgun (WGS) entry which is preliminary data.</text>
</comment>
<evidence type="ECO:0000313" key="2">
    <source>
        <dbReference type="EMBL" id="PWR02338.1"/>
    </source>
</evidence>
<evidence type="ECO:0000256" key="1">
    <source>
        <dbReference type="SAM" id="MobiDB-lite"/>
    </source>
</evidence>
<gene>
    <name evidence="2" type="ORF">DKT77_12370</name>
</gene>
<keyword evidence="3" id="KW-1185">Reference proteome</keyword>
<evidence type="ECO:0000313" key="3">
    <source>
        <dbReference type="Proteomes" id="UP000245680"/>
    </source>
</evidence>
<name>A0A2V2LA96_9RHOB</name>
<proteinExistence type="predicted"/>
<dbReference type="AlphaFoldDB" id="A0A2V2LA96"/>
<organism evidence="2 3">
    <name type="scientific">Meridianimarinicoccus roseus</name>
    <dbReference type="NCBI Taxonomy" id="2072018"/>
    <lineage>
        <taxon>Bacteria</taxon>
        <taxon>Pseudomonadati</taxon>
        <taxon>Pseudomonadota</taxon>
        <taxon>Alphaproteobacteria</taxon>
        <taxon>Rhodobacterales</taxon>
        <taxon>Paracoccaceae</taxon>
        <taxon>Meridianimarinicoccus</taxon>
    </lineage>
</organism>
<dbReference type="Proteomes" id="UP000245680">
    <property type="component" value="Unassembled WGS sequence"/>
</dbReference>
<sequence>MSLQSLDRTQWSYAEALAHVETVTVARRAAEAAKAPPKPVPAHNHWNPPQDPKIAWKAEAENELLVALRDGDLIAQGRYTEDRPNGWGYGASSGFGLHSGYHTSIRPEQWREGQCHLGRLAARDWEFIDIRMPRFLVKAIWPDYVPEVVSPAEGAGAAPYTTPYLELMQAAIAKFGITAETQGKKDCLVDWFLEQQIEGEPVSNKLADAMATLIRLPSAQRGGAKRVMGPDLRQTG</sequence>
<feature type="region of interest" description="Disordered" evidence="1">
    <location>
        <begin position="30"/>
        <end position="52"/>
    </location>
</feature>
<dbReference type="OrthoDB" id="7824385at2"/>